<gene>
    <name evidence="8" type="ORF">Aco04nite_80620</name>
</gene>
<dbReference type="Proteomes" id="UP000680865">
    <property type="component" value="Unassembled WGS sequence"/>
</dbReference>
<evidence type="ECO:0000313" key="8">
    <source>
        <dbReference type="EMBL" id="GIM82246.1"/>
    </source>
</evidence>
<protein>
    <recommendedName>
        <fullName evidence="7">Protein kinase domain-containing protein</fullName>
    </recommendedName>
</protein>
<evidence type="ECO:0000256" key="5">
    <source>
        <dbReference type="PROSITE-ProRule" id="PRU10141"/>
    </source>
</evidence>
<dbReference type="InterPro" id="IPR000719">
    <property type="entry name" value="Prot_kinase_dom"/>
</dbReference>
<dbReference type="SMART" id="SM00220">
    <property type="entry name" value="S_TKc"/>
    <property type="match status" value="1"/>
</dbReference>
<keyword evidence="4 5" id="KW-0067">ATP-binding</keyword>
<dbReference type="PROSITE" id="PS00108">
    <property type="entry name" value="PROTEIN_KINASE_ST"/>
    <property type="match status" value="1"/>
</dbReference>
<keyword evidence="3" id="KW-0418">Kinase</keyword>
<evidence type="ECO:0000259" key="7">
    <source>
        <dbReference type="PROSITE" id="PS50011"/>
    </source>
</evidence>
<dbReference type="PANTHER" id="PTHR43289">
    <property type="entry name" value="MITOGEN-ACTIVATED PROTEIN KINASE KINASE KINASE 20-RELATED"/>
    <property type="match status" value="1"/>
</dbReference>
<dbReference type="Gene3D" id="3.30.200.20">
    <property type="entry name" value="Phosphorylase Kinase, domain 1"/>
    <property type="match status" value="1"/>
</dbReference>
<feature type="binding site" evidence="5">
    <location>
        <position position="44"/>
    </location>
    <ligand>
        <name>ATP</name>
        <dbReference type="ChEBI" id="CHEBI:30616"/>
    </ligand>
</feature>
<keyword evidence="1" id="KW-0808">Transferase</keyword>
<proteinExistence type="predicted"/>
<dbReference type="Pfam" id="PF00069">
    <property type="entry name" value="Pkinase"/>
    <property type="match status" value="1"/>
</dbReference>
<evidence type="ECO:0000256" key="3">
    <source>
        <dbReference type="ARBA" id="ARBA00022777"/>
    </source>
</evidence>
<dbReference type="GO" id="GO:0005524">
    <property type="term" value="F:ATP binding"/>
    <property type="evidence" value="ECO:0007669"/>
    <property type="project" value="UniProtKB-UniRule"/>
</dbReference>
<evidence type="ECO:0000256" key="4">
    <source>
        <dbReference type="ARBA" id="ARBA00022840"/>
    </source>
</evidence>
<dbReference type="GO" id="GO:0004674">
    <property type="term" value="F:protein serine/threonine kinase activity"/>
    <property type="evidence" value="ECO:0007669"/>
    <property type="project" value="TreeGrafter"/>
</dbReference>
<dbReference type="PANTHER" id="PTHR43289:SF34">
    <property type="entry name" value="SERINE_THREONINE-PROTEIN KINASE YBDM-RELATED"/>
    <property type="match status" value="1"/>
</dbReference>
<organism evidence="8 9">
    <name type="scientific">Winogradskya consettensis</name>
    <dbReference type="NCBI Taxonomy" id="113560"/>
    <lineage>
        <taxon>Bacteria</taxon>
        <taxon>Bacillati</taxon>
        <taxon>Actinomycetota</taxon>
        <taxon>Actinomycetes</taxon>
        <taxon>Micromonosporales</taxon>
        <taxon>Micromonosporaceae</taxon>
        <taxon>Winogradskya</taxon>
    </lineage>
</organism>
<comment type="caution">
    <text evidence="8">The sequence shown here is derived from an EMBL/GenBank/DDBJ whole genome shotgun (WGS) entry which is preliminary data.</text>
</comment>
<dbReference type="InterPro" id="IPR017441">
    <property type="entry name" value="Protein_kinase_ATP_BS"/>
</dbReference>
<reference evidence="8" key="1">
    <citation type="submission" date="2021-03" db="EMBL/GenBank/DDBJ databases">
        <title>Whole genome shotgun sequence of Actinoplanes consettensis NBRC 14913.</title>
        <authorList>
            <person name="Komaki H."/>
            <person name="Tamura T."/>
        </authorList>
    </citation>
    <scope>NUCLEOTIDE SEQUENCE</scope>
    <source>
        <strain evidence="8">NBRC 14913</strain>
    </source>
</reference>
<dbReference type="SUPFAM" id="SSF56112">
    <property type="entry name" value="Protein kinase-like (PK-like)"/>
    <property type="match status" value="1"/>
</dbReference>
<sequence length="526" mass="55831">MSTPLRPRDPHRLGGYTLLSRLGEGGMGAVFLGRDDSGRFAAIKVIRSEYAADAEFRGRFRSEVNRARQVPPFCTAAVLDADPEHETPYLVVEYVDGPSLTEVVEENGPLTGGNLYSVAVGIATAIAAIHGAGVIHRDLKPRNVLFSLGNPKVIDFGIARAVEITSKHTKTDQMVGTVAYMAPERFDSDGSLTGPAADVFAWGAVISYAGTGRTPFAGDTPAVTAAKILTQPPELGGLPEQLKLIVARTLAKDPRERPTAQQLLEMLLSGEASQPAALAERPELRQAAQAVRRPPVKRRTSRATYAIRAVAALGLAVVVADMGTHALTNSEVHSDQALMEFDGSVVPVAGPRAAQPKTTNLRSWKETDDNQGRCAWGVDGLEVVNKNSTSYACDGPTTAFSGDQDIAAEVRLVGAQACFLLRFRWVKSARYELTACEEGMTLSFVAGGVTTELGTAEQLGWDAGTDQDLRVELRGAEAFVFDNDVGVIRAALPSTGPAEGRIVLGATVPEGTGGGLILRSVTVDEQ</sequence>
<evidence type="ECO:0000256" key="1">
    <source>
        <dbReference type="ARBA" id="ARBA00022679"/>
    </source>
</evidence>
<dbReference type="InterPro" id="IPR011009">
    <property type="entry name" value="Kinase-like_dom_sf"/>
</dbReference>
<keyword evidence="9" id="KW-1185">Reference proteome</keyword>
<evidence type="ECO:0000313" key="9">
    <source>
        <dbReference type="Proteomes" id="UP000680865"/>
    </source>
</evidence>
<dbReference type="PROSITE" id="PS50011">
    <property type="entry name" value="PROTEIN_KINASE_DOM"/>
    <property type="match status" value="1"/>
</dbReference>
<dbReference type="CDD" id="cd14014">
    <property type="entry name" value="STKc_PknB_like"/>
    <property type="match status" value="1"/>
</dbReference>
<dbReference type="RefSeq" id="WP_213002437.1">
    <property type="nucleotide sequence ID" value="NZ_BAAATW010000018.1"/>
</dbReference>
<name>A0A919VY88_9ACTN</name>
<evidence type="ECO:0000256" key="2">
    <source>
        <dbReference type="ARBA" id="ARBA00022741"/>
    </source>
</evidence>
<dbReference type="PROSITE" id="PS00107">
    <property type="entry name" value="PROTEIN_KINASE_ATP"/>
    <property type="match status" value="1"/>
</dbReference>
<feature type="domain" description="Protein kinase" evidence="7">
    <location>
        <begin position="16"/>
        <end position="277"/>
    </location>
</feature>
<feature type="region of interest" description="Disordered" evidence="6">
    <location>
        <begin position="275"/>
        <end position="295"/>
    </location>
</feature>
<accession>A0A919VY88</accession>
<dbReference type="EMBL" id="BOQP01000050">
    <property type="protein sequence ID" value="GIM82246.1"/>
    <property type="molecule type" value="Genomic_DNA"/>
</dbReference>
<dbReference type="Gene3D" id="1.10.510.10">
    <property type="entry name" value="Transferase(Phosphotransferase) domain 1"/>
    <property type="match status" value="1"/>
</dbReference>
<keyword evidence="2 5" id="KW-0547">Nucleotide-binding</keyword>
<dbReference type="AlphaFoldDB" id="A0A919VY88"/>
<dbReference type="InterPro" id="IPR008271">
    <property type="entry name" value="Ser/Thr_kinase_AS"/>
</dbReference>
<evidence type="ECO:0000256" key="6">
    <source>
        <dbReference type="SAM" id="MobiDB-lite"/>
    </source>
</evidence>